<organism evidence="2 3">
    <name type="scientific">Rubripirellula amarantea</name>
    <dbReference type="NCBI Taxonomy" id="2527999"/>
    <lineage>
        <taxon>Bacteria</taxon>
        <taxon>Pseudomonadati</taxon>
        <taxon>Planctomycetota</taxon>
        <taxon>Planctomycetia</taxon>
        <taxon>Pirellulales</taxon>
        <taxon>Pirellulaceae</taxon>
        <taxon>Rubripirellula</taxon>
    </lineage>
</organism>
<evidence type="ECO:0000256" key="1">
    <source>
        <dbReference type="SAM" id="MobiDB-lite"/>
    </source>
</evidence>
<evidence type="ECO:0008006" key="4">
    <source>
        <dbReference type="Google" id="ProtNLM"/>
    </source>
</evidence>
<reference evidence="2 3" key="1">
    <citation type="submission" date="2019-02" db="EMBL/GenBank/DDBJ databases">
        <title>Deep-cultivation of Planctomycetes and their phenomic and genomic characterization uncovers novel biology.</title>
        <authorList>
            <person name="Wiegand S."/>
            <person name="Jogler M."/>
            <person name="Boedeker C."/>
            <person name="Pinto D."/>
            <person name="Vollmers J."/>
            <person name="Rivas-Marin E."/>
            <person name="Kohn T."/>
            <person name="Peeters S.H."/>
            <person name="Heuer A."/>
            <person name="Rast P."/>
            <person name="Oberbeckmann S."/>
            <person name="Bunk B."/>
            <person name="Jeske O."/>
            <person name="Meyerdierks A."/>
            <person name="Storesund J.E."/>
            <person name="Kallscheuer N."/>
            <person name="Luecker S."/>
            <person name="Lage O.M."/>
            <person name="Pohl T."/>
            <person name="Merkel B.J."/>
            <person name="Hornburger P."/>
            <person name="Mueller R.-W."/>
            <person name="Bruemmer F."/>
            <person name="Labrenz M."/>
            <person name="Spormann A.M."/>
            <person name="Op Den Camp H."/>
            <person name="Overmann J."/>
            <person name="Amann R."/>
            <person name="Jetten M.S.M."/>
            <person name="Mascher T."/>
            <person name="Medema M.H."/>
            <person name="Devos D.P."/>
            <person name="Kaster A.-K."/>
            <person name="Ovreas L."/>
            <person name="Rohde M."/>
            <person name="Galperin M.Y."/>
            <person name="Jogler C."/>
        </authorList>
    </citation>
    <scope>NUCLEOTIDE SEQUENCE [LARGE SCALE GENOMIC DNA]</scope>
    <source>
        <strain evidence="2 3">Pla22</strain>
    </source>
</reference>
<proteinExistence type="predicted"/>
<name>A0A5C5WSH6_9BACT</name>
<feature type="region of interest" description="Disordered" evidence="1">
    <location>
        <begin position="46"/>
        <end position="83"/>
    </location>
</feature>
<dbReference type="EMBL" id="SJPI01000001">
    <property type="protein sequence ID" value="TWT53109.1"/>
    <property type="molecule type" value="Genomic_DNA"/>
</dbReference>
<evidence type="ECO:0000313" key="3">
    <source>
        <dbReference type="Proteomes" id="UP000316598"/>
    </source>
</evidence>
<comment type="caution">
    <text evidence="2">The sequence shown here is derived from an EMBL/GenBank/DDBJ whole genome shotgun (WGS) entry which is preliminary data.</text>
</comment>
<evidence type="ECO:0000313" key="2">
    <source>
        <dbReference type="EMBL" id="TWT53109.1"/>
    </source>
</evidence>
<dbReference type="Proteomes" id="UP000316598">
    <property type="component" value="Unassembled WGS sequence"/>
</dbReference>
<keyword evidence="3" id="KW-1185">Reference proteome</keyword>
<protein>
    <recommendedName>
        <fullName evidence="4">Membrane or secreted protein</fullName>
    </recommendedName>
</protein>
<feature type="compositionally biased region" description="Low complexity" evidence="1">
    <location>
        <begin position="64"/>
        <end position="83"/>
    </location>
</feature>
<gene>
    <name evidence="2" type="ORF">Pla22_07370</name>
</gene>
<sequence length="704" mass="77200">MFNFSGPSSCPLHRCRALLNAPICCVIVAVMLLLPADSTLIAQEAPTPNASAEPAEVESSNSGEDATASSTTNAASPADAADNEAPARNYVPAIKLLPNNVAGLIRVPDVPAFCEAFKTTNAGRMLDDPAMQPFIESQRERAKNYLESLDNRIGVRLEDIYAIGSGETVLAWLPFPNDGRRPFALVAIADVRDRKKEAADAYDKIDKDLTAGGWTRNEIQHQGQTVRLYKTKPKPGQLKVEQIAIALSDVRIIASDRDTVVTDLLDAVAGKPKGPSISEYADFRTVLSRSAKEIRGPAKSDGGVIAMEWFAKPFEMGRIVRESLDVDRGNQVDVLKLLEGQGFDAIKAAGGIVVMAGKKYDVLHKGYVLAPPTTQEPSKYEKAARMLQFVNEPLREIPTWVGENIASLNRLNVRIEEAFWASESLINEALNEDMFRDIINGIRDDEDGPQIDIENELLPNLDDRVLLLTDNTTPADITSERMLVAIRVKDGPAIAKIIRRVMEAEPDASRMKGPDGVDIWRVQRGESEDDFGADLFDDFADEEADENNPPPLLDHWAIALVNQGKGSDSAYLIFSSHPELLVETTERIINGTPGGLGSVAEVQQVLAAMKEVGGDEFNYDHVARMKLTLRAKYELLRQNKLKDSDSIIASLTRRLFEDEEGGPPDPLDAKKLPPLSQVEKYFPVGGSSFTTESDGWSMTAFFLK</sequence>
<dbReference type="AlphaFoldDB" id="A0A5C5WSH6"/>
<accession>A0A5C5WSH6</accession>